<dbReference type="Proteomes" id="UP000315215">
    <property type="component" value="Chromosome"/>
</dbReference>
<dbReference type="GO" id="GO:0005975">
    <property type="term" value="P:carbohydrate metabolic process"/>
    <property type="evidence" value="ECO:0007669"/>
    <property type="project" value="InterPro"/>
</dbReference>
<keyword evidence="3" id="KW-1185">Reference proteome</keyword>
<accession>A0A516KI87</accession>
<keyword evidence="1" id="KW-1133">Transmembrane helix</keyword>
<dbReference type="EMBL" id="CP041666">
    <property type="protein sequence ID" value="QDP41102.1"/>
    <property type="molecule type" value="Genomic_DNA"/>
</dbReference>
<sequence length="558" mass="63991">MKKIAFIILILFLISINGNLVTAEQTENHVLILYSPNSEQDVTQVQILDLIVGEFTSDITIKQVSDFQPSDQDTYTEIIYMGLESEPLPSSVQTYMEDFQGGVLFIGHNVEQLTDRFDFIVPSGEKLVDSVSYPTKNLKEMLPEERIIIQAKRKQETEQLLIATSKDGATYPLMVSQNNSYYLASESLFKPVGSLVREVLFTFFNQSDHGHKLYLRLEDIHPKTNPDNLMEIATYLAEDDIPYMAVVIPEYVNNETKQKIHLSDSPKLVKTLQYMQDHGGTIVLHGYKHQYRDSETGEGYEYWDVENGRPILQDPKAKALKREDFSSEEDYQRFLTEGLDYERSYIKQTLEQGIQELVAHKLYPLAFEAPHYAMSQTGYKILAEHFSTYIGQAQLSDKNWKAVYAPLSQSNPRFLRGMTLIPETLGYVEDENPEAIQDMKELALDYLNYSGSYLSAFYHPYLGVDKLQDLVNMLQELPDTAWGSLKNMNNHVEMGDIAISSHNGKIEVSKDFLSSEYEEKLFYKKVLVWGIPSIIGMILVTWIILSRRANRALHKKDL</sequence>
<gene>
    <name evidence="2" type="ORF">FN924_13420</name>
</gene>
<dbReference type="InterPro" id="IPR018763">
    <property type="entry name" value="DUF2334"/>
</dbReference>
<proteinExistence type="predicted"/>
<dbReference type="CDD" id="cd10923">
    <property type="entry name" value="CE4_COG5298"/>
    <property type="match status" value="1"/>
</dbReference>
<feature type="transmembrane region" description="Helical" evidence="1">
    <location>
        <begin position="526"/>
        <end position="545"/>
    </location>
</feature>
<dbReference type="AlphaFoldDB" id="A0A516KI87"/>
<evidence type="ECO:0000313" key="3">
    <source>
        <dbReference type="Proteomes" id="UP000315215"/>
    </source>
</evidence>
<keyword evidence="1" id="KW-0472">Membrane</keyword>
<dbReference type="OrthoDB" id="2339428at2"/>
<dbReference type="SUPFAM" id="SSF88713">
    <property type="entry name" value="Glycoside hydrolase/deacetylase"/>
    <property type="match status" value="1"/>
</dbReference>
<dbReference type="Pfam" id="PF10096">
    <property type="entry name" value="DUF2334"/>
    <property type="match status" value="1"/>
</dbReference>
<organism evidence="2 3">
    <name type="scientific">Radiobacillus deserti</name>
    <dbReference type="NCBI Taxonomy" id="2594883"/>
    <lineage>
        <taxon>Bacteria</taxon>
        <taxon>Bacillati</taxon>
        <taxon>Bacillota</taxon>
        <taxon>Bacilli</taxon>
        <taxon>Bacillales</taxon>
        <taxon>Bacillaceae</taxon>
        <taxon>Radiobacillus</taxon>
    </lineage>
</organism>
<evidence type="ECO:0000313" key="2">
    <source>
        <dbReference type="EMBL" id="QDP41102.1"/>
    </source>
</evidence>
<keyword evidence="1" id="KW-0812">Transmembrane</keyword>
<name>A0A516KI87_9BACI</name>
<evidence type="ECO:0000256" key="1">
    <source>
        <dbReference type="SAM" id="Phobius"/>
    </source>
</evidence>
<dbReference type="KEGG" id="aqt:FN924_13420"/>
<protein>
    <submittedName>
        <fullName evidence="2">DUF2334 domain-containing protein</fullName>
    </submittedName>
</protein>
<reference evidence="2 3" key="1">
    <citation type="submission" date="2019-07" db="EMBL/GenBank/DDBJ databases">
        <authorList>
            <person name="Li J."/>
        </authorList>
    </citation>
    <scope>NUCLEOTIDE SEQUENCE [LARGE SCALE GENOMIC DNA]</scope>
    <source>
        <strain evidence="2 3">TKL69</strain>
    </source>
</reference>
<dbReference type="RefSeq" id="WP_143895306.1">
    <property type="nucleotide sequence ID" value="NZ_CP041666.1"/>
</dbReference>
<dbReference type="InterPro" id="IPR011330">
    <property type="entry name" value="Glyco_hydro/deAcase_b/a-brl"/>
</dbReference>